<evidence type="ECO:0000256" key="1">
    <source>
        <dbReference type="ARBA" id="ARBA00023125"/>
    </source>
</evidence>
<accession>A0AAE8GAV4</accession>
<evidence type="ECO:0000256" key="2">
    <source>
        <dbReference type="PROSITE-ProRule" id="PRU00335"/>
    </source>
</evidence>
<evidence type="ECO:0000313" key="5">
    <source>
        <dbReference type="Proteomes" id="UP000294065"/>
    </source>
</evidence>
<comment type="caution">
    <text evidence="4">The sequence shown here is derived from an EMBL/GenBank/DDBJ whole genome shotgun (WGS) entry which is preliminary data.</text>
</comment>
<dbReference type="PANTHER" id="PTHR43479:SF11">
    <property type="entry name" value="ACREF_ENVCD OPERON REPRESSOR-RELATED"/>
    <property type="match status" value="1"/>
</dbReference>
<gene>
    <name evidence="4" type="ORF">EXD98_02895</name>
</gene>
<proteinExistence type="predicted"/>
<reference evidence="4 5" key="1">
    <citation type="submission" date="2019-02" db="EMBL/GenBank/DDBJ databases">
        <title>The Batch Genome Submission of Acinetobacter spp. strains.</title>
        <authorList>
            <person name="Qin J."/>
            <person name="Hu Y."/>
            <person name="Ye H."/>
            <person name="Wei L."/>
            <person name="Feng Y."/>
            <person name="Zong Z."/>
        </authorList>
    </citation>
    <scope>NUCLEOTIDE SEQUENCE [LARGE SCALE GENOMIC DNA]</scope>
    <source>
        <strain evidence="4 5">WCHAP100012</strain>
    </source>
</reference>
<dbReference type="PROSITE" id="PS50977">
    <property type="entry name" value="HTH_TETR_2"/>
    <property type="match status" value="1"/>
</dbReference>
<dbReference type="PRINTS" id="PR00455">
    <property type="entry name" value="HTHTETR"/>
</dbReference>
<dbReference type="AlphaFoldDB" id="A0AAE8GAV4"/>
<evidence type="ECO:0000313" key="4">
    <source>
        <dbReference type="EMBL" id="RZH32181.1"/>
    </source>
</evidence>
<protein>
    <submittedName>
        <fullName evidence="4">TetR/AcrR family transcriptional regulator</fullName>
    </submittedName>
</protein>
<dbReference type="Proteomes" id="UP000294065">
    <property type="component" value="Unassembled WGS sequence"/>
</dbReference>
<dbReference type="Pfam" id="PF00440">
    <property type="entry name" value="TetR_N"/>
    <property type="match status" value="1"/>
</dbReference>
<feature type="domain" description="HTH tetR-type" evidence="3">
    <location>
        <begin position="45"/>
        <end position="105"/>
    </location>
</feature>
<keyword evidence="1 2" id="KW-0238">DNA-binding</keyword>
<feature type="DNA-binding region" description="H-T-H motif" evidence="2">
    <location>
        <begin position="68"/>
        <end position="87"/>
    </location>
</feature>
<dbReference type="InterPro" id="IPR009057">
    <property type="entry name" value="Homeodomain-like_sf"/>
</dbReference>
<dbReference type="SUPFAM" id="SSF46689">
    <property type="entry name" value="Homeodomain-like"/>
    <property type="match status" value="1"/>
</dbReference>
<dbReference type="EMBL" id="SGTH01000001">
    <property type="protein sequence ID" value="RZH32181.1"/>
    <property type="molecule type" value="Genomic_DNA"/>
</dbReference>
<dbReference type="GO" id="GO:0003677">
    <property type="term" value="F:DNA binding"/>
    <property type="evidence" value="ECO:0007669"/>
    <property type="project" value="UniProtKB-UniRule"/>
</dbReference>
<dbReference type="InterPro" id="IPR050624">
    <property type="entry name" value="HTH-type_Tx_Regulator"/>
</dbReference>
<dbReference type="Gene3D" id="1.10.357.10">
    <property type="entry name" value="Tetracycline Repressor, domain 2"/>
    <property type="match status" value="1"/>
</dbReference>
<evidence type="ECO:0000259" key="3">
    <source>
        <dbReference type="PROSITE" id="PS50977"/>
    </source>
</evidence>
<organism evidence="4 5">
    <name type="scientific">Acinetobacter pittii</name>
    <name type="common">Acinetobacter genomosp. 3</name>
    <dbReference type="NCBI Taxonomy" id="48296"/>
    <lineage>
        <taxon>Bacteria</taxon>
        <taxon>Pseudomonadati</taxon>
        <taxon>Pseudomonadota</taxon>
        <taxon>Gammaproteobacteria</taxon>
        <taxon>Moraxellales</taxon>
        <taxon>Moraxellaceae</taxon>
        <taxon>Acinetobacter</taxon>
        <taxon>Acinetobacter calcoaceticus/baumannii complex</taxon>
    </lineage>
</organism>
<dbReference type="PANTHER" id="PTHR43479">
    <property type="entry name" value="ACREF/ENVCD OPERON REPRESSOR-RELATED"/>
    <property type="match status" value="1"/>
</dbReference>
<name>A0AAE8GAV4_ACIPI</name>
<sequence length="226" mass="26448">MRCATHSLYGFAVPFFLPEKAQAFLSLLATTRIYNGKTMPTLERSFKKLQVLHTAIELFNLYGFHNAGVDLIVKKSKIPKATFYNYFHSKQRLIEMCVSFQKSKLKEEVLAIIYSSRYRTSSDKLKEIIVLHVSFNSLYYLLLKAIFETKQIYPQAYRIALEYRKWLLKELFDLVFSLDTHHALKPSADMVLNLIDGLMFQILSSKSLEERDVVVERFFTNKQIHL</sequence>
<dbReference type="InterPro" id="IPR001647">
    <property type="entry name" value="HTH_TetR"/>
</dbReference>